<accession>A0A6J6LA43</accession>
<evidence type="ECO:0000259" key="1">
    <source>
        <dbReference type="Pfam" id="PF11716"/>
    </source>
</evidence>
<reference evidence="2" key="1">
    <citation type="submission" date="2020-05" db="EMBL/GenBank/DDBJ databases">
        <authorList>
            <person name="Chiriac C."/>
            <person name="Salcher M."/>
            <person name="Ghai R."/>
            <person name="Kavagutti S V."/>
        </authorList>
    </citation>
    <scope>NUCLEOTIDE SEQUENCE</scope>
</reference>
<protein>
    <submittedName>
        <fullName evidence="2">Unannotated protein</fullName>
    </submittedName>
</protein>
<proteinExistence type="predicted"/>
<sequence length="221" mass="24101">MARPLDARLLDACVEGCAATHQLLLETVDAISPDAFAEPSRLPGWTRGTIVGHLALNAQSHVELLAAAARGESARQYGGGPEVRSAAIAEASLWAPEKAVKELRKAIYSLEGAWAGSTYDTWQGTGTASSGSVISMHELPFLRWRECVLHLTDLDVGIEYDQWPSHYVRLELDRQKMAWAASHAMGLTQLPQAAMKLDEKHRLAWLLQRAEVDGLPQGLGL</sequence>
<dbReference type="GO" id="GO:0046872">
    <property type="term" value="F:metal ion binding"/>
    <property type="evidence" value="ECO:0007669"/>
    <property type="project" value="InterPro"/>
</dbReference>
<dbReference type="NCBIfam" id="TIGR03083">
    <property type="entry name" value="maleylpyruvate isomerase family mycothiol-dependent enzyme"/>
    <property type="match status" value="1"/>
</dbReference>
<dbReference type="AlphaFoldDB" id="A0A6J6LA43"/>
<evidence type="ECO:0000313" key="2">
    <source>
        <dbReference type="EMBL" id="CAB4658877.1"/>
    </source>
</evidence>
<dbReference type="Pfam" id="PF11716">
    <property type="entry name" value="MDMPI_N"/>
    <property type="match status" value="1"/>
</dbReference>
<dbReference type="Gene3D" id="1.20.120.450">
    <property type="entry name" value="dinb family like domain"/>
    <property type="match status" value="1"/>
</dbReference>
<organism evidence="2">
    <name type="scientific">freshwater metagenome</name>
    <dbReference type="NCBI Taxonomy" id="449393"/>
    <lineage>
        <taxon>unclassified sequences</taxon>
        <taxon>metagenomes</taxon>
        <taxon>ecological metagenomes</taxon>
    </lineage>
</organism>
<dbReference type="EMBL" id="CAEZWV010000001">
    <property type="protein sequence ID" value="CAB4658877.1"/>
    <property type="molecule type" value="Genomic_DNA"/>
</dbReference>
<dbReference type="InterPro" id="IPR017517">
    <property type="entry name" value="Maleyloyr_isom"/>
</dbReference>
<dbReference type="InterPro" id="IPR034660">
    <property type="entry name" value="DinB/YfiT-like"/>
</dbReference>
<gene>
    <name evidence="2" type="ORF">UFOPK2295_00018</name>
</gene>
<dbReference type="SUPFAM" id="SSF109854">
    <property type="entry name" value="DinB/YfiT-like putative metalloenzymes"/>
    <property type="match status" value="1"/>
</dbReference>
<feature type="domain" description="Mycothiol-dependent maleylpyruvate isomerase metal-binding" evidence="1">
    <location>
        <begin position="18"/>
        <end position="154"/>
    </location>
</feature>
<dbReference type="InterPro" id="IPR024344">
    <property type="entry name" value="MDMPI_metal-binding"/>
</dbReference>
<name>A0A6J6LA43_9ZZZZ</name>